<evidence type="ECO:0000313" key="3">
    <source>
        <dbReference type="EMBL" id="TCO75134.1"/>
    </source>
</evidence>
<dbReference type="Pfam" id="PF13469">
    <property type="entry name" value="Sulfotransfer_3"/>
    <property type="match status" value="1"/>
</dbReference>
<name>A0A4R2KNQ8_9GAMM</name>
<feature type="repeat" description="TPR" evidence="2">
    <location>
        <begin position="55"/>
        <end position="88"/>
    </location>
</feature>
<reference evidence="3 4" key="1">
    <citation type="submission" date="2019-03" db="EMBL/GenBank/DDBJ databases">
        <title>Genomic Encyclopedia of Type Strains, Phase IV (KMG-IV): sequencing the most valuable type-strain genomes for metagenomic binning, comparative biology and taxonomic classification.</title>
        <authorList>
            <person name="Goeker M."/>
        </authorList>
    </citation>
    <scope>NUCLEOTIDE SEQUENCE [LARGE SCALE GENOMIC DNA]</scope>
    <source>
        <strain evidence="3 4">DSM 23344</strain>
    </source>
</reference>
<dbReference type="SUPFAM" id="SSF48452">
    <property type="entry name" value="TPR-like"/>
    <property type="match status" value="1"/>
</dbReference>
<keyword evidence="2" id="KW-0802">TPR repeat</keyword>
<dbReference type="EMBL" id="SLWX01000010">
    <property type="protein sequence ID" value="TCO75134.1"/>
    <property type="molecule type" value="Genomic_DNA"/>
</dbReference>
<evidence type="ECO:0000256" key="1">
    <source>
        <dbReference type="ARBA" id="ARBA00022679"/>
    </source>
</evidence>
<protein>
    <submittedName>
        <fullName evidence="3">Sulfotransferase family protein</fullName>
    </submittedName>
</protein>
<dbReference type="InterPro" id="IPR011990">
    <property type="entry name" value="TPR-like_helical_dom_sf"/>
</dbReference>
<dbReference type="Proteomes" id="UP000294980">
    <property type="component" value="Unassembled WGS sequence"/>
</dbReference>
<keyword evidence="4" id="KW-1185">Reference proteome</keyword>
<comment type="caution">
    <text evidence="3">The sequence shown here is derived from an EMBL/GenBank/DDBJ whole genome shotgun (WGS) entry which is preliminary data.</text>
</comment>
<gene>
    <name evidence="3" type="ORF">EV688_11089</name>
</gene>
<dbReference type="Gene3D" id="1.25.40.10">
    <property type="entry name" value="Tetratricopeptide repeat domain"/>
    <property type="match status" value="1"/>
</dbReference>
<dbReference type="InterPro" id="IPR026634">
    <property type="entry name" value="TPST-like"/>
</dbReference>
<dbReference type="Gene3D" id="3.40.50.300">
    <property type="entry name" value="P-loop containing nucleotide triphosphate hydrolases"/>
    <property type="match status" value="1"/>
</dbReference>
<accession>A0A4R2KNQ8</accession>
<dbReference type="PROSITE" id="PS50005">
    <property type="entry name" value="TPR"/>
    <property type="match status" value="1"/>
</dbReference>
<dbReference type="PANTHER" id="PTHR12788:SF10">
    <property type="entry name" value="PROTEIN-TYROSINE SULFOTRANSFERASE"/>
    <property type="match status" value="1"/>
</dbReference>
<organism evidence="3 4">
    <name type="scientific">Chromatocurvus halotolerans</name>
    <dbReference type="NCBI Taxonomy" id="1132028"/>
    <lineage>
        <taxon>Bacteria</taxon>
        <taxon>Pseudomonadati</taxon>
        <taxon>Pseudomonadota</taxon>
        <taxon>Gammaproteobacteria</taxon>
        <taxon>Cellvibrionales</taxon>
        <taxon>Halieaceae</taxon>
        <taxon>Chromatocurvus</taxon>
    </lineage>
</organism>
<proteinExistence type="predicted"/>
<dbReference type="PANTHER" id="PTHR12788">
    <property type="entry name" value="PROTEIN-TYROSINE SULFOTRANSFERASE 2"/>
    <property type="match status" value="1"/>
</dbReference>
<dbReference type="InterPro" id="IPR019734">
    <property type="entry name" value="TPR_rpt"/>
</dbReference>
<sequence>MSAASDRRTLLQKTLQQPTNPAIHEQLARVLLAQRDLTALAALQSVLDERFGDHPFTHLIAGHAAKARGDADAAAQRYRRALALQPASGEAQYNLVDLEVDLQSAERKRIAELAESPAGDTLPAADRINIHFAHARLLERAGEAEPAFAHYRLANDLAKATLDERGIRHDAASAERQLQADLKNWRAGLFENPLPPPGIDLTPVFVTGLPRSGTTLVEQILASHPQVCAGGELTLGPGVQQAFRQQLGIGPADPLPSPTDTALREALARAREQYLNGLFEHGLDARWVVDKLPANARISGFLRLLFPDAPIIHCRRAPQALAWSLYAANFAAHEAWYHDLNDMAGVFQRHDRLIAHWRTLLPPPFIELTYETLVRAPDVQIPRLLADCGIPFDAATLQPELLDRPVFTASHAQVRRPIHSAAIARWRPQAKHLVQFASVDDAEEAQPSSLNAER</sequence>
<dbReference type="InterPro" id="IPR027417">
    <property type="entry name" value="P-loop_NTPase"/>
</dbReference>
<dbReference type="RefSeq" id="WP_117318468.1">
    <property type="nucleotide sequence ID" value="NZ_QQSW01000014.1"/>
</dbReference>
<keyword evidence="1 3" id="KW-0808">Transferase</keyword>
<evidence type="ECO:0000313" key="4">
    <source>
        <dbReference type="Proteomes" id="UP000294980"/>
    </source>
</evidence>
<dbReference type="OrthoDB" id="9815894at2"/>
<dbReference type="AlphaFoldDB" id="A0A4R2KNQ8"/>
<dbReference type="GO" id="GO:0008476">
    <property type="term" value="F:protein-tyrosine sulfotransferase activity"/>
    <property type="evidence" value="ECO:0007669"/>
    <property type="project" value="InterPro"/>
</dbReference>
<evidence type="ECO:0000256" key="2">
    <source>
        <dbReference type="PROSITE-ProRule" id="PRU00339"/>
    </source>
</evidence>
<dbReference type="SUPFAM" id="SSF52540">
    <property type="entry name" value="P-loop containing nucleoside triphosphate hydrolases"/>
    <property type="match status" value="1"/>
</dbReference>